<dbReference type="PATRIC" id="fig|13690.10.peg.645"/>
<gene>
    <name evidence="1" type="ORF">CP98_00620</name>
</gene>
<evidence type="ECO:0000313" key="1">
    <source>
        <dbReference type="EMBL" id="KEZ21170.1"/>
    </source>
</evidence>
<accession>A0A084ET78</accession>
<evidence type="ECO:0000313" key="2">
    <source>
        <dbReference type="Proteomes" id="UP000028534"/>
    </source>
</evidence>
<protein>
    <submittedName>
        <fullName evidence="1">Uncharacterized protein</fullName>
    </submittedName>
</protein>
<comment type="caution">
    <text evidence="1">The sequence shown here is derived from an EMBL/GenBank/DDBJ whole genome shotgun (WGS) entry which is preliminary data.</text>
</comment>
<proteinExistence type="predicted"/>
<organism evidence="1 2">
    <name type="scientific">Sphingobium yanoikuyae</name>
    <name type="common">Sphingomonas yanoikuyae</name>
    <dbReference type="NCBI Taxonomy" id="13690"/>
    <lineage>
        <taxon>Bacteria</taxon>
        <taxon>Pseudomonadati</taxon>
        <taxon>Pseudomonadota</taxon>
        <taxon>Alphaproteobacteria</taxon>
        <taxon>Sphingomonadales</taxon>
        <taxon>Sphingomonadaceae</taxon>
        <taxon>Sphingobium</taxon>
    </lineage>
</organism>
<dbReference type="AlphaFoldDB" id="A0A084ET78"/>
<reference evidence="1 2" key="1">
    <citation type="submission" date="2014-03" db="EMBL/GenBank/DDBJ databases">
        <title>Genome sequence of Sphingobium yanoikuyae B1.</title>
        <authorList>
            <person name="Gan H.M."/>
            <person name="Gan H.Y."/>
            <person name="Savka M.A."/>
        </authorList>
    </citation>
    <scope>NUCLEOTIDE SEQUENCE [LARGE SCALE GENOMIC DNA]</scope>
    <source>
        <strain evidence="1 2">B1</strain>
    </source>
</reference>
<name>A0A084ET78_SPHYA</name>
<dbReference type="EMBL" id="JGVR01000002">
    <property type="protein sequence ID" value="KEZ21170.1"/>
    <property type="molecule type" value="Genomic_DNA"/>
</dbReference>
<dbReference type="Proteomes" id="UP000028534">
    <property type="component" value="Unassembled WGS sequence"/>
</dbReference>
<sequence>MELASARTLGTGSLMATVRHVFMLDYVAEILGEHPDLIHAIVSNNDNLTWGSIISVSFGPDDMRSAITDDGIDELRAMITEARRSPEEWDSWTPRRTG</sequence>